<reference evidence="2 3" key="1">
    <citation type="submission" date="2016-10" db="EMBL/GenBank/DDBJ databases">
        <authorList>
            <person name="de Groot N.N."/>
        </authorList>
    </citation>
    <scope>NUCLEOTIDE SEQUENCE [LARGE SCALE GENOMIC DNA]</scope>
    <source>
        <strain evidence="2 3">CGMCC 1.10457</strain>
    </source>
</reference>
<feature type="compositionally biased region" description="Basic and acidic residues" evidence="1">
    <location>
        <begin position="198"/>
        <end position="207"/>
    </location>
</feature>
<feature type="compositionally biased region" description="Low complexity" evidence="1">
    <location>
        <begin position="218"/>
        <end position="227"/>
    </location>
</feature>
<protein>
    <submittedName>
        <fullName evidence="2">Uncharacterized protein</fullName>
    </submittedName>
</protein>
<dbReference type="EMBL" id="FOZK01000002">
    <property type="protein sequence ID" value="SFR97529.1"/>
    <property type="molecule type" value="Genomic_DNA"/>
</dbReference>
<gene>
    <name evidence="2" type="ORF">SAMN05216559_1868</name>
</gene>
<name>A0A1I6L233_9EURY</name>
<dbReference type="STRING" id="767519.SAMN05216559_1868"/>
<evidence type="ECO:0000313" key="2">
    <source>
        <dbReference type="EMBL" id="SFR97529.1"/>
    </source>
</evidence>
<sequence length="259" mass="29267">MLELLPSFHATRLRQLTRSSFPARFLPTVPPLVGSFDLPLSRCQLLFRRQRQPRPSSVRVIRVDLPLFLLFDRPPQFRLFGNRIVGLSLFNQFFKSNGVVSVHWNQPDSEGALRHHRDATTSRFSDVDDRQTRLRVSLAPSRAPLGASETRCRGRTNQPRAPTHPERAASTQAGFASVDRRETQPKARLVLARGHIHFSPERREAPHARNGRSRATRRVAAASGASRQPTRPNHPIRRPTNRRPGGQKGRGRLGRPPAP</sequence>
<proteinExistence type="predicted"/>
<dbReference type="Proteomes" id="UP000199062">
    <property type="component" value="Unassembled WGS sequence"/>
</dbReference>
<dbReference type="AlphaFoldDB" id="A0A1I6L233"/>
<organism evidence="2 3">
    <name type="scientific">Halomicrobium zhouii</name>
    <dbReference type="NCBI Taxonomy" id="767519"/>
    <lineage>
        <taxon>Archaea</taxon>
        <taxon>Methanobacteriati</taxon>
        <taxon>Methanobacteriota</taxon>
        <taxon>Stenosarchaea group</taxon>
        <taxon>Halobacteria</taxon>
        <taxon>Halobacteriales</taxon>
        <taxon>Haloarculaceae</taxon>
        <taxon>Halomicrobium</taxon>
    </lineage>
</organism>
<evidence type="ECO:0000313" key="3">
    <source>
        <dbReference type="Proteomes" id="UP000199062"/>
    </source>
</evidence>
<feature type="region of interest" description="Disordered" evidence="1">
    <location>
        <begin position="110"/>
        <end position="259"/>
    </location>
</feature>
<accession>A0A1I6L233</accession>
<keyword evidence="3" id="KW-1185">Reference proteome</keyword>
<evidence type="ECO:0000256" key="1">
    <source>
        <dbReference type="SAM" id="MobiDB-lite"/>
    </source>
</evidence>